<keyword evidence="1" id="KW-0472">Membrane</keyword>
<dbReference type="EnsemblPlants" id="QL03p005115:mrna">
    <property type="protein sequence ID" value="QL03p005115:mrna"/>
    <property type="gene ID" value="QL03p005115"/>
</dbReference>
<evidence type="ECO:0000313" key="4">
    <source>
        <dbReference type="Proteomes" id="UP000594261"/>
    </source>
</evidence>
<name>A0A7N2L4R0_QUELO</name>
<dbReference type="GO" id="GO:1902388">
    <property type="term" value="F:ceramide 1-phosphate transfer activity"/>
    <property type="evidence" value="ECO:0007669"/>
    <property type="project" value="TreeGrafter"/>
</dbReference>
<sequence>MGTRDNPVRKLADSLQVLADTVNSDNPHIKVSDLVQFCRISYTAIFYFGITVKFPDLDPQTKVDNFLEASKKYDTIQDLVESEIKNGTARDNGSPCRTLARLRRVIDLAREVLEQIFTSGRVAAQSIEGNSQPSSFDFTLLRQVFFFILGIYICFIAKNSFVETFAVAYEQVFVPYPGWTAGECFSLSVGLSKNIVLAALEELPPPDLLLKILNEDEDSVKEPIHKYINAAKVVLQYIDSVFLSTETGAEMLRTI</sequence>
<proteinExistence type="predicted"/>
<reference evidence="3 4" key="1">
    <citation type="journal article" date="2016" name="G3 (Bethesda)">
        <title>First Draft Assembly and Annotation of the Genome of a California Endemic Oak Quercus lobata Nee (Fagaceae).</title>
        <authorList>
            <person name="Sork V.L."/>
            <person name="Fitz-Gibbon S.T."/>
            <person name="Puiu D."/>
            <person name="Crepeau M."/>
            <person name="Gugger P.F."/>
            <person name="Sherman R."/>
            <person name="Stevens K."/>
            <person name="Langley C.H."/>
            <person name="Pellegrini M."/>
            <person name="Salzberg S.L."/>
        </authorList>
    </citation>
    <scope>NUCLEOTIDE SEQUENCE [LARGE SCALE GENOMIC DNA]</scope>
    <source>
        <strain evidence="3 4">cv. SW786</strain>
    </source>
</reference>
<dbReference type="PANTHER" id="PTHR10219">
    <property type="entry name" value="GLYCOLIPID TRANSFER PROTEIN-RELATED"/>
    <property type="match status" value="1"/>
</dbReference>
<dbReference type="SUPFAM" id="SSF110004">
    <property type="entry name" value="Glycolipid transfer protein, GLTP"/>
    <property type="match status" value="2"/>
</dbReference>
<dbReference type="InterPro" id="IPR036497">
    <property type="entry name" value="GLTP_sf"/>
</dbReference>
<accession>A0A7N2L4R0</accession>
<dbReference type="PANTHER" id="PTHR10219:SF43">
    <property type="entry name" value="GLYCOLIPID TRANSFER PROTEIN DOMAIN-CONTAINING PROTEIN"/>
    <property type="match status" value="1"/>
</dbReference>
<dbReference type="Gene3D" id="1.10.3520.10">
    <property type="entry name" value="Glycolipid transfer protein"/>
    <property type="match status" value="1"/>
</dbReference>
<keyword evidence="1" id="KW-1133">Transmembrane helix</keyword>
<reference evidence="3" key="2">
    <citation type="submission" date="2021-01" db="UniProtKB">
        <authorList>
            <consortium name="EnsemblPlants"/>
        </authorList>
    </citation>
    <scope>IDENTIFICATION</scope>
</reference>
<dbReference type="Pfam" id="PF08718">
    <property type="entry name" value="GLTP"/>
    <property type="match status" value="1"/>
</dbReference>
<dbReference type="EMBL" id="LRBV02000003">
    <property type="status" value="NOT_ANNOTATED_CDS"/>
    <property type="molecule type" value="Genomic_DNA"/>
</dbReference>
<evidence type="ECO:0000313" key="3">
    <source>
        <dbReference type="EnsemblPlants" id="QL03p005115:mrna"/>
    </source>
</evidence>
<evidence type="ECO:0000256" key="1">
    <source>
        <dbReference type="SAM" id="Phobius"/>
    </source>
</evidence>
<evidence type="ECO:0000259" key="2">
    <source>
        <dbReference type="Pfam" id="PF08718"/>
    </source>
</evidence>
<dbReference type="GO" id="GO:1902387">
    <property type="term" value="F:ceramide 1-phosphate binding"/>
    <property type="evidence" value="ECO:0007669"/>
    <property type="project" value="TreeGrafter"/>
</dbReference>
<keyword evidence="4" id="KW-1185">Reference proteome</keyword>
<dbReference type="InParanoid" id="A0A7N2L4R0"/>
<feature type="domain" description="Glycolipid transfer protein" evidence="2">
    <location>
        <begin position="29"/>
        <end position="189"/>
    </location>
</feature>
<dbReference type="GO" id="GO:0016020">
    <property type="term" value="C:membrane"/>
    <property type="evidence" value="ECO:0007669"/>
    <property type="project" value="TreeGrafter"/>
</dbReference>
<dbReference type="Proteomes" id="UP000594261">
    <property type="component" value="Chromosome 3"/>
</dbReference>
<dbReference type="Gramene" id="QL03p005115:mrna">
    <property type="protein sequence ID" value="QL03p005115:mrna"/>
    <property type="gene ID" value="QL03p005115"/>
</dbReference>
<organism evidence="3 4">
    <name type="scientific">Quercus lobata</name>
    <name type="common">Valley oak</name>
    <dbReference type="NCBI Taxonomy" id="97700"/>
    <lineage>
        <taxon>Eukaryota</taxon>
        <taxon>Viridiplantae</taxon>
        <taxon>Streptophyta</taxon>
        <taxon>Embryophyta</taxon>
        <taxon>Tracheophyta</taxon>
        <taxon>Spermatophyta</taxon>
        <taxon>Magnoliopsida</taxon>
        <taxon>eudicotyledons</taxon>
        <taxon>Gunneridae</taxon>
        <taxon>Pentapetalae</taxon>
        <taxon>rosids</taxon>
        <taxon>fabids</taxon>
        <taxon>Fagales</taxon>
        <taxon>Fagaceae</taxon>
        <taxon>Quercus</taxon>
    </lineage>
</organism>
<feature type="transmembrane region" description="Helical" evidence="1">
    <location>
        <begin position="140"/>
        <end position="157"/>
    </location>
</feature>
<keyword evidence="1" id="KW-0812">Transmembrane</keyword>
<dbReference type="InterPro" id="IPR014830">
    <property type="entry name" value="Glycolipid_transfer_prot_dom"/>
</dbReference>
<protein>
    <recommendedName>
        <fullName evidence="2">Glycolipid transfer protein domain-containing protein</fullName>
    </recommendedName>
</protein>
<dbReference type="GO" id="GO:0005829">
    <property type="term" value="C:cytosol"/>
    <property type="evidence" value="ECO:0007669"/>
    <property type="project" value="TreeGrafter"/>
</dbReference>
<dbReference type="AlphaFoldDB" id="A0A7N2L4R0"/>